<dbReference type="PANTHER" id="PTHR13707">
    <property type="entry name" value="KETOACID-COENZYME A TRANSFERASE"/>
    <property type="match status" value="1"/>
</dbReference>
<organism evidence="3 4">
    <name type="scientific">Hoeflea olei</name>
    <dbReference type="NCBI Taxonomy" id="1480615"/>
    <lineage>
        <taxon>Bacteria</taxon>
        <taxon>Pseudomonadati</taxon>
        <taxon>Pseudomonadota</taxon>
        <taxon>Alphaproteobacteria</taxon>
        <taxon>Hyphomicrobiales</taxon>
        <taxon>Rhizobiaceae</taxon>
        <taxon>Hoeflea</taxon>
    </lineage>
</organism>
<accession>A0A1C1YWM6</accession>
<dbReference type="AlphaFoldDB" id="A0A1C1YWM6"/>
<dbReference type="PANTHER" id="PTHR13707:SF60">
    <property type="entry name" value="ACETATE COA-TRANSFERASE SUBUNIT ALPHA"/>
    <property type="match status" value="1"/>
</dbReference>
<dbReference type="InterPro" id="IPR004163">
    <property type="entry name" value="CoA_transf_BS"/>
</dbReference>
<comment type="similarity">
    <text evidence="1">Belongs to the 3-oxoacid CoA-transferase subunit A family.</text>
</comment>
<comment type="caution">
    <text evidence="3">The sequence shown here is derived from an EMBL/GenBank/DDBJ whole genome shotgun (WGS) entry which is preliminary data.</text>
</comment>
<dbReference type="RefSeq" id="WP_066178429.1">
    <property type="nucleotide sequence ID" value="NZ_LQZT01000012.1"/>
</dbReference>
<dbReference type="GO" id="GO:0008410">
    <property type="term" value="F:CoA-transferase activity"/>
    <property type="evidence" value="ECO:0007669"/>
    <property type="project" value="InterPro"/>
</dbReference>
<dbReference type="Proteomes" id="UP000094795">
    <property type="component" value="Unassembled WGS sequence"/>
</dbReference>
<dbReference type="Pfam" id="PF01144">
    <property type="entry name" value="CoA_trans"/>
    <property type="match status" value="1"/>
</dbReference>
<dbReference type="InterPro" id="IPR004165">
    <property type="entry name" value="CoA_trans_fam_I"/>
</dbReference>
<evidence type="ECO:0000313" key="3">
    <source>
        <dbReference type="EMBL" id="OCW57954.1"/>
    </source>
</evidence>
<evidence type="ECO:0000313" key="4">
    <source>
        <dbReference type="Proteomes" id="UP000094795"/>
    </source>
</evidence>
<gene>
    <name evidence="3" type="ORF">AWJ14_03965</name>
</gene>
<dbReference type="InterPro" id="IPR012792">
    <property type="entry name" value="3-oxoacid_CoA-transf_A"/>
</dbReference>
<name>A0A1C1YWM6_9HYPH</name>
<dbReference type="NCBIfam" id="TIGR02429">
    <property type="entry name" value="pcaI_scoA_fam"/>
    <property type="match status" value="1"/>
</dbReference>
<keyword evidence="4" id="KW-1185">Reference proteome</keyword>
<dbReference type="PROSITE" id="PS01273">
    <property type="entry name" value="COA_TRANSF_1"/>
    <property type="match status" value="1"/>
</dbReference>
<protein>
    <submittedName>
        <fullName evidence="3">Acetate CoA-transferase</fullName>
    </submittedName>
</protein>
<dbReference type="OrthoDB" id="9777193at2"/>
<dbReference type="InterPro" id="IPR037171">
    <property type="entry name" value="NagB/RpiA_transferase-like"/>
</dbReference>
<dbReference type="STRING" id="1480615.AWJ14_03965"/>
<evidence type="ECO:0000256" key="2">
    <source>
        <dbReference type="ARBA" id="ARBA00022679"/>
    </source>
</evidence>
<proteinExistence type="inferred from homology"/>
<dbReference type="Gene3D" id="3.40.1080.10">
    <property type="entry name" value="Glutaconate Coenzyme A-transferase"/>
    <property type="match status" value="1"/>
</dbReference>
<keyword evidence="2 3" id="KW-0808">Transferase</keyword>
<dbReference type="SMART" id="SM00882">
    <property type="entry name" value="CoA_trans"/>
    <property type="match status" value="1"/>
</dbReference>
<sequence>MPFPDKTTDLAAAISKIGDGARVMIGGFGVPGTPFTLIEELVRQGPRNLTIIKNDANEPGMGVDWLLQAGLVKRLITSHVGLNGNAVRMMNAGEIEVEFVAQGILAERIRTAGAGLRGFVSDIGVGTLLAEGKKRIEIDGETLLFEPALEADFALVHAATADTFGNLAYVATARNFNPLMAMAAECTIAEAEDLVPLGGLAPDAIHTPAPFVDHLVALPPELMEVYGVVKR</sequence>
<reference evidence="3 4" key="1">
    <citation type="submission" date="2015-12" db="EMBL/GenBank/DDBJ databases">
        <authorList>
            <person name="Shamseldin A."/>
            <person name="Moawad H."/>
            <person name="Abd El-Rahim W.M."/>
            <person name="Sadowsky M.J."/>
        </authorList>
    </citation>
    <scope>NUCLEOTIDE SEQUENCE [LARGE SCALE GENOMIC DNA]</scope>
    <source>
        <strain evidence="3 4">JC234</strain>
    </source>
</reference>
<dbReference type="EMBL" id="LQZT01000012">
    <property type="protein sequence ID" value="OCW57954.1"/>
    <property type="molecule type" value="Genomic_DNA"/>
</dbReference>
<evidence type="ECO:0000256" key="1">
    <source>
        <dbReference type="ARBA" id="ARBA00005612"/>
    </source>
</evidence>
<dbReference type="SUPFAM" id="SSF100950">
    <property type="entry name" value="NagB/RpiA/CoA transferase-like"/>
    <property type="match status" value="1"/>
</dbReference>